<dbReference type="InterPro" id="IPR038718">
    <property type="entry name" value="SNF2-like_sf"/>
</dbReference>
<evidence type="ECO:0000256" key="2">
    <source>
        <dbReference type="ARBA" id="ARBA00022771"/>
    </source>
</evidence>
<comment type="caution">
    <text evidence="5">The sequence shown here is derived from an EMBL/GenBank/DDBJ whole genome shotgun (WGS) entry which is preliminary data.</text>
</comment>
<dbReference type="GO" id="GO:0005524">
    <property type="term" value="F:ATP binding"/>
    <property type="evidence" value="ECO:0007669"/>
    <property type="project" value="InterPro"/>
</dbReference>
<organism evidence="5 6">
    <name type="scientific">Oryctes borbonicus</name>
    <dbReference type="NCBI Taxonomy" id="1629725"/>
    <lineage>
        <taxon>Eukaryota</taxon>
        <taxon>Metazoa</taxon>
        <taxon>Ecdysozoa</taxon>
        <taxon>Arthropoda</taxon>
        <taxon>Hexapoda</taxon>
        <taxon>Insecta</taxon>
        <taxon>Pterygota</taxon>
        <taxon>Neoptera</taxon>
        <taxon>Endopterygota</taxon>
        <taxon>Coleoptera</taxon>
        <taxon>Polyphaga</taxon>
        <taxon>Scarabaeiformia</taxon>
        <taxon>Scarabaeidae</taxon>
        <taxon>Dynastinae</taxon>
        <taxon>Oryctes</taxon>
    </lineage>
</organism>
<dbReference type="GO" id="GO:0008270">
    <property type="term" value="F:zinc ion binding"/>
    <property type="evidence" value="ECO:0007669"/>
    <property type="project" value="UniProtKB-KW"/>
</dbReference>
<proteinExistence type="predicted"/>
<evidence type="ECO:0000256" key="3">
    <source>
        <dbReference type="ARBA" id="ARBA00022833"/>
    </source>
</evidence>
<dbReference type="Proteomes" id="UP000051574">
    <property type="component" value="Unassembled WGS sequence"/>
</dbReference>
<dbReference type="OrthoDB" id="423559at2759"/>
<dbReference type="InterPro" id="IPR027417">
    <property type="entry name" value="P-loop_NTPase"/>
</dbReference>
<dbReference type="PANTHER" id="PTHR45865:SF1">
    <property type="entry name" value="E3 UBIQUITIN-PROTEIN LIGASE SHPRH"/>
    <property type="match status" value="1"/>
</dbReference>
<evidence type="ECO:0000256" key="1">
    <source>
        <dbReference type="ARBA" id="ARBA00022723"/>
    </source>
</evidence>
<dbReference type="EMBL" id="LJIG01022886">
    <property type="protein sequence ID" value="KRT78223.1"/>
    <property type="molecule type" value="Genomic_DNA"/>
</dbReference>
<dbReference type="Pfam" id="PF00176">
    <property type="entry name" value="SNF2-rel_dom"/>
    <property type="match status" value="1"/>
</dbReference>
<feature type="domain" description="Helicase ATP-binding" evidence="4">
    <location>
        <begin position="208"/>
        <end position="599"/>
    </location>
</feature>
<dbReference type="GO" id="GO:0061630">
    <property type="term" value="F:ubiquitin protein ligase activity"/>
    <property type="evidence" value="ECO:0007669"/>
    <property type="project" value="TreeGrafter"/>
</dbReference>
<dbReference type="GO" id="GO:0005634">
    <property type="term" value="C:nucleus"/>
    <property type="evidence" value="ECO:0007669"/>
    <property type="project" value="TreeGrafter"/>
</dbReference>
<dbReference type="PANTHER" id="PTHR45865">
    <property type="entry name" value="E3 UBIQUITIN-PROTEIN LIGASE SHPRH FAMILY MEMBER"/>
    <property type="match status" value="1"/>
</dbReference>
<name>A0A0T6ASY3_9SCAR</name>
<dbReference type="InterPro" id="IPR000330">
    <property type="entry name" value="SNF2_N"/>
</dbReference>
<evidence type="ECO:0000313" key="5">
    <source>
        <dbReference type="EMBL" id="KRT78223.1"/>
    </source>
</evidence>
<dbReference type="InterPro" id="IPR014001">
    <property type="entry name" value="Helicase_ATP-bd"/>
</dbReference>
<dbReference type="GO" id="GO:0000209">
    <property type="term" value="P:protein polyubiquitination"/>
    <property type="evidence" value="ECO:0007669"/>
    <property type="project" value="TreeGrafter"/>
</dbReference>
<evidence type="ECO:0000313" key="6">
    <source>
        <dbReference type="Proteomes" id="UP000051574"/>
    </source>
</evidence>
<dbReference type="SUPFAM" id="SSF57903">
    <property type="entry name" value="FYVE/PHD zinc finger"/>
    <property type="match status" value="1"/>
</dbReference>
<dbReference type="InterPro" id="IPR013083">
    <property type="entry name" value="Znf_RING/FYVE/PHD"/>
</dbReference>
<dbReference type="GO" id="GO:0006974">
    <property type="term" value="P:DNA damage response"/>
    <property type="evidence" value="ECO:0007669"/>
    <property type="project" value="TreeGrafter"/>
</dbReference>
<keyword evidence="3" id="KW-0862">Zinc</keyword>
<gene>
    <name evidence="5" type="ORF">AMK59_6374</name>
</gene>
<reference evidence="5 6" key="1">
    <citation type="submission" date="2015-09" db="EMBL/GenBank/DDBJ databases">
        <title>Draft genome of the scarab beetle Oryctes borbonicus.</title>
        <authorList>
            <person name="Meyer J.M."/>
            <person name="Markov G.V."/>
            <person name="Baskaran P."/>
            <person name="Herrmann M."/>
            <person name="Sommer R.J."/>
            <person name="Roedelsperger C."/>
        </authorList>
    </citation>
    <scope>NUCLEOTIDE SEQUENCE [LARGE SCALE GENOMIC DNA]</scope>
    <source>
        <strain evidence="5">OB123</strain>
        <tissue evidence="5">Whole animal</tissue>
    </source>
</reference>
<keyword evidence="6" id="KW-1185">Reference proteome</keyword>
<dbReference type="InterPro" id="IPR019786">
    <property type="entry name" value="Zinc_finger_PHD-type_CS"/>
</dbReference>
<dbReference type="AlphaFoldDB" id="A0A0T6ASY3"/>
<feature type="non-terminal residue" evidence="5">
    <location>
        <position position="754"/>
    </location>
</feature>
<feature type="non-terminal residue" evidence="5">
    <location>
        <position position="1"/>
    </location>
</feature>
<accession>A0A0T6ASY3</accession>
<dbReference type="Gene3D" id="3.40.50.10810">
    <property type="entry name" value="Tandem AAA-ATPase domain"/>
    <property type="match status" value="2"/>
</dbReference>
<sequence length="754" mass="87775">TYLSYCNLFYSCLLVKNVLKARVAMDYIPKVRPKIRKKRKKEHFYKIIKAKNSNEIYYLGEIWFGKTNNIFPSTWGTCRASITSNDEDDTDKLFLNFDSCVVVITITTQMEFLKGILSVNVFSMDFKLCDENAFVLLYLNKMPLQKFYPKIGSVMKTVFSLIFDISCDYNEIQTIKSSSVIESFNELYKNVNRYHGELSQVDPQHEKLKPTLRRYQRNAVQWMIQREQKPSEDEMLHPLYEEITLKSGVKIYFDKYTGYIDVSKPMTTSLRTGGILADEMGLGKTVEVLACMLSHPHEHLKLRDIKAFKRDTTWPVITKQTRKRELKFDKVEKTPELNVFPKKLKIPEDWVKGSSKKSSLRIALDSWYLSQLNTTPREIEIPKVQCICGSTDETTDCVECVDCSKIQHGKCLGYRSKNGPYICPQCWMIRPPLESGATLIVTPYSLKQQWCDEIIKHVDGAFKVFLYEGVQNRIPVYPTILLQYDLVITTYTVLQNELRLSENGQAVSLRRPRKYSLPGSPITLINWWRLCLDEAQTVETPRCMVSEMARRIHACHRWAVTGTPISKDISDLYGLVDYLHFAPYSDFDTWNNLYYKPYINGRKESMHKFLSKILWRTAKSDVINQINIPQQTIVVHWLDFSDVETFFYEREHNLCSKEFLHRLREMNLDMLLYSLNKSCFKKLIQPLLALRQACCHHQAVKSKYIATRKKVDSMEDLLNALIGKNISENEEYLRIIISSLNGLAGVYLLLQNPI</sequence>
<evidence type="ECO:0000259" key="4">
    <source>
        <dbReference type="SMART" id="SM00487"/>
    </source>
</evidence>
<keyword evidence="2" id="KW-0863">Zinc-finger</keyword>
<keyword evidence="1" id="KW-0479">Metal-binding</keyword>
<dbReference type="SUPFAM" id="SSF52540">
    <property type="entry name" value="P-loop containing nucleoside triphosphate hydrolases"/>
    <property type="match status" value="1"/>
</dbReference>
<dbReference type="InterPro" id="IPR011011">
    <property type="entry name" value="Znf_FYVE_PHD"/>
</dbReference>
<dbReference type="Gene3D" id="3.30.40.10">
    <property type="entry name" value="Zinc/RING finger domain, C3HC4 (zinc finger)"/>
    <property type="match status" value="1"/>
</dbReference>
<dbReference type="InterPro" id="IPR052583">
    <property type="entry name" value="ATP-helicase/E3_Ub-Ligase"/>
</dbReference>
<protein>
    <submittedName>
        <fullName evidence="5">PHD finger motif containing protein</fullName>
    </submittedName>
</protein>
<dbReference type="SMART" id="SM00487">
    <property type="entry name" value="DEXDc"/>
    <property type="match status" value="1"/>
</dbReference>
<dbReference type="PROSITE" id="PS01359">
    <property type="entry name" value="ZF_PHD_1"/>
    <property type="match status" value="1"/>
</dbReference>